<accession>A0A6C0HKT7</accession>
<sequence>MSTIKSKTFANFQNVDNLNTQVRTSQYNYNGRIFLAPDEQFAPYDLYKDSSKPQDTNTSIISNIVVPNAVSRTFFSNTNMERLQSTIIDKVYTTCSKRIGKQSYEALQIIMKSIYLQYSKNLLTDIEEQVVDLNNMVINECTNRIVSEITQYIGYLKDITSPIPIMPLPQNVSNKGYKYGDLSSTIPSSNPPYM</sequence>
<evidence type="ECO:0000313" key="2">
    <source>
        <dbReference type="EMBL" id="QHT81242.1"/>
    </source>
</evidence>
<dbReference type="InterPro" id="IPR043916">
    <property type="entry name" value="P8_CR"/>
</dbReference>
<dbReference type="AlphaFoldDB" id="A0A6C0HKT7"/>
<protein>
    <recommendedName>
        <fullName evidence="1">Minor capsid protein P8 central region domain-containing protein</fullName>
    </recommendedName>
</protein>
<name>A0A6C0HKT7_9ZZZZ</name>
<organism evidence="2">
    <name type="scientific">viral metagenome</name>
    <dbReference type="NCBI Taxonomy" id="1070528"/>
    <lineage>
        <taxon>unclassified sequences</taxon>
        <taxon>metagenomes</taxon>
        <taxon>organismal metagenomes</taxon>
    </lineage>
</organism>
<reference evidence="2" key="1">
    <citation type="journal article" date="2020" name="Nature">
        <title>Giant virus diversity and host interactions through global metagenomics.</title>
        <authorList>
            <person name="Schulz F."/>
            <person name="Roux S."/>
            <person name="Paez-Espino D."/>
            <person name="Jungbluth S."/>
            <person name="Walsh D.A."/>
            <person name="Denef V.J."/>
            <person name="McMahon K.D."/>
            <person name="Konstantinidis K.T."/>
            <person name="Eloe-Fadrosh E.A."/>
            <person name="Kyrpides N.C."/>
            <person name="Woyke T."/>
        </authorList>
    </citation>
    <scope>NUCLEOTIDE SEQUENCE</scope>
    <source>
        <strain evidence="2">GVMAG-M-3300023184-13</strain>
    </source>
</reference>
<feature type="domain" description="Minor capsid protein P8 central region" evidence="1">
    <location>
        <begin position="67"/>
        <end position="178"/>
    </location>
</feature>
<dbReference type="EMBL" id="MN739979">
    <property type="protein sequence ID" value="QHT81242.1"/>
    <property type="molecule type" value="Genomic_DNA"/>
</dbReference>
<dbReference type="Pfam" id="PF19065">
    <property type="entry name" value="P8_CR"/>
    <property type="match status" value="1"/>
</dbReference>
<proteinExistence type="predicted"/>
<evidence type="ECO:0000259" key="1">
    <source>
        <dbReference type="Pfam" id="PF19065"/>
    </source>
</evidence>